<reference evidence="1" key="1">
    <citation type="submission" date="2020-05" db="EMBL/GenBank/DDBJ databases">
        <title>Sulfur intermediates as new biogeochemical hubs in an aquatic model microbial ecosystem.</title>
        <authorList>
            <person name="Vigneron A."/>
        </authorList>
    </citation>
    <scope>NUCLEOTIDE SEQUENCE</scope>
    <source>
        <strain evidence="1">Bin.250</strain>
    </source>
</reference>
<sequence>MTRLLYDLIAADRIYTYRTSLDRGMRDAQTMCQQLVGQRKTLADVGSLLLAVEREFPRFIML</sequence>
<gene>
    <name evidence="1" type="ORF">HQ497_04565</name>
</gene>
<dbReference type="EMBL" id="JABMOJ010000166">
    <property type="protein sequence ID" value="NQV64619.1"/>
    <property type="molecule type" value="Genomic_DNA"/>
</dbReference>
<proteinExistence type="predicted"/>
<dbReference type="Proteomes" id="UP000754644">
    <property type="component" value="Unassembled WGS sequence"/>
</dbReference>
<dbReference type="AlphaFoldDB" id="A0A973A7D8"/>
<organism evidence="1 2">
    <name type="scientific">SAR86 cluster bacterium</name>
    <dbReference type="NCBI Taxonomy" id="2030880"/>
    <lineage>
        <taxon>Bacteria</taxon>
        <taxon>Pseudomonadati</taxon>
        <taxon>Pseudomonadota</taxon>
        <taxon>Gammaproteobacteria</taxon>
        <taxon>SAR86 cluster</taxon>
    </lineage>
</organism>
<accession>A0A973A7D8</accession>
<protein>
    <submittedName>
        <fullName evidence="1">Uncharacterized protein</fullName>
    </submittedName>
</protein>
<name>A0A973A7D8_9GAMM</name>
<evidence type="ECO:0000313" key="2">
    <source>
        <dbReference type="Proteomes" id="UP000754644"/>
    </source>
</evidence>
<evidence type="ECO:0000313" key="1">
    <source>
        <dbReference type="EMBL" id="NQV64619.1"/>
    </source>
</evidence>
<comment type="caution">
    <text evidence="1">The sequence shown here is derived from an EMBL/GenBank/DDBJ whole genome shotgun (WGS) entry which is preliminary data.</text>
</comment>